<evidence type="ECO:0000313" key="2">
    <source>
        <dbReference type="EMBL" id="KAJ7408708.1"/>
    </source>
</evidence>
<accession>A0ABQ9CY32</accession>
<keyword evidence="3" id="KW-1185">Reference proteome</keyword>
<feature type="region of interest" description="Disordered" evidence="1">
    <location>
        <begin position="229"/>
        <end position="266"/>
    </location>
</feature>
<feature type="compositionally biased region" description="Basic and acidic residues" evidence="1">
    <location>
        <begin position="68"/>
        <end position="77"/>
    </location>
</feature>
<name>A0ABQ9CY32_9PASS</name>
<proteinExistence type="predicted"/>
<dbReference type="Proteomes" id="UP001145742">
    <property type="component" value="Unassembled WGS sequence"/>
</dbReference>
<comment type="caution">
    <text evidence="2">The sequence shown here is derived from an EMBL/GenBank/DDBJ whole genome shotgun (WGS) entry which is preliminary data.</text>
</comment>
<evidence type="ECO:0000256" key="1">
    <source>
        <dbReference type="SAM" id="MobiDB-lite"/>
    </source>
</evidence>
<evidence type="ECO:0000313" key="3">
    <source>
        <dbReference type="Proteomes" id="UP001145742"/>
    </source>
</evidence>
<protein>
    <submittedName>
        <fullName evidence="2">Uncharacterized protein</fullName>
    </submittedName>
</protein>
<feature type="region of interest" description="Disordered" evidence="1">
    <location>
        <begin position="45"/>
        <end position="77"/>
    </location>
</feature>
<reference evidence="2" key="1">
    <citation type="submission" date="2019-10" db="EMBL/GenBank/DDBJ databases">
        <authorList>
            <person name="Soares A.E.R."/>
            <person name="Aleixo A."/>
            <person name="Schneider P."/>
            <person name="Miyaki C.Y."/>
            <person name="Schneider M.P."/>
            <person name="Mello C."/>
            <person name="Vasconcelos A.T.R."/>
        </authorList>
    </citation>
    <scope>NUCLEOTIDE SEQUENCE</scope>
    <source>
        <tissue evidence="2">Muscle</tissue>
    </source>
</reference>
<dbReference type="EMBL" id="WHWB01034527">
    <property type="protein sequence ID" value="KAJ7408708.1"/>
    <property type="molecule type" value="Genomic_DNA"/>
</dbReference>
<sequence length="359" mass="40059">MLSVAQGVIAQVKAFKVGWLVLLLHLFRKWAAEEFLSLSDSRCLQRQGNSSKPIKEETENSDLIPVQREQREKRPRAVSEMKEQWKLIWKHLQSLQVMLRQGLSDVMPPCQFIPKHRKSQGGIWLLLLWGFVFLGGRIPSHPGQRIPSHHILARGSHPILARGSHPILARGSHPILARGSHHITSWPEDHIPSWPEDPIPSWPEDPIPSWPEDPIPSWPGDHITSWPEDPITSHPGQRIPSYPGQGITSHPGQGIPSHPGQRIPSHPILARGSHPILARGSHPTLARGSHPILAKGNKVGKGLWFPPWSCTCLVSGSRSVCAKFELYHELGSTNCFIGVSFGIRVATDTSFVIYTIDIF</sequence>
<gene>
    <name evidence="2" type="ORF">WISP_118908</name>
</gene>
<organism evidence="2 3">
    <name type="scientific">Willisornis vidua</name>
    <name type="common">Xingu scale-backed antbird</name>
    <dbReference type="NCBI Taxonomy" id="1566151"/>
    <lineage>
        <taxon>Eukaryota</taxon>
        <taxon>Metazoa</taxon>
        <taxon>Chordata</taxon>
        <taxon>Craniata</taxon>
        <taxon>Vertebrata</taxon>
        <taxon>Euteleostomi</taxon>
        <taxon>Archelosauria</taxon>
        <taxon>Archosauria</taxon>
        <taxon>Dinosauria</taxon>
        <taxon>Saurischia</taxon>
        <taxon>Theropoda</taxon>
        <taxon>Coelurosauria</taxon>
        <taxon>Aves</taxon>
        <taxon>Neognathae</taxon>
        <taxon>Neoaves</taxon>
        <taxon>Telluraves</taxon>
        <taxon>Australaves</taxon>
        <taxon>Passeriformes</taxon>
        <taxon>Thamnophilidae</taxon>
        <taxon>Willisornis</taxon>
    </lineage>
</organism>